<evidence type="ECO:0000256" key="1">
    <source>
        <dbReference type="ARBA" id="ARBA00004141"/>
    </source>
</evidence>
<dbReference type="OrthoDB" id="6418713at2759"/>
<dbReference type="Proteomes" id="UP000236333">
    <property type="component" value="Unassembled WGS sequence"/>
</dbReference>
<comment type="caution">
    <text evidence="6">The sequence shown here is derived from an EMBL/GenBank/DDBJ whole genome shotgun (WGS) entry which is preliminary data.</text>
</comment>
<evidence type="ECO:0000256" key="2">
    <source>
        <dbReference type="ARBA" id="ARBA00022692"/>
    </source>
</evidence>
<dbReference type="AlphaFoldDB" id="A0A2J7ZH25"/>
<evidence type="ECO:0000256" key="5">
    <source>
        <dbReference type="SAM" id="Phobius"/>
    </source>
</evidence>
<evidence type="ECO:0000256" key="3">
    <source>
        <dbReference type="ARBA" id="ARBA00022989"/>
    </source>
</evidence>
<feature type="transmembrane region" description="Helical" evidence="5">
    <location>
        <begin position="134"/>
        <end position="154"/>
    </location>
</feature>
<evidence type="ECO:0000256" key="4">
    <source>
        <dbReference type="ARBA" id="ARBA00023136"/>
    </source>
</evidence>
<sequence length="203" mass="21449">MATKYFYLTIAFIEMSRASVPITTMIALWVARLEIPTTGIIRAVSVTGIGSAIAAFGEVHLSSIGAFIVIANLTMESVRLAMTQYMLTGLDMHPLHGLKYIAPAASLTLGIGAILTELPIMLSNGSLETVQRYPILFLLAASLGLAVNILGMVIMKLSSATTLKVLSAVRGPIVVLSGVLLFAEGVTATEFVGYSMASSIRNV</sequence>
<keyword evidence="2 5" id="KW-0812">Transmembrane</keyword>
<organism evidence="6 7">
    <name type="scientific">Tetrabaena socialis</name>
    <dbReference type="NCBI Taxonomy" id="47790"/>
    <lineage>
        <taxon>Eukaryota</taxon>
        <taxon>Viridiplantae</taxon>
        <taxon>Chlorophyta</taxon>
        <taxon>core chlorophytes</taxon>
        <taxon>Chlorophyceae</taxon>
        <taxon>CS clade</taxon>
        <taxon>Chlamydomonadales</taxon>
        <taxon>Tetrabaenaceae</taxon>
        <taxon>Tetrabaena</taxon>
    </lineage>
</organism>
<evidence type="ECO:0000313" key="6">
    <source>
        <dbReference type="EMBL" id="PNG99547.1"/>
    </source>
</evidence>
<protein>
    <submittedName>
        <fullName evidence="6">Putative sugar phosphate/phosphate translocator</fullName>
    </submittedName>
</protein>
<gene>
    <name evidence="6" type="ORF">TSOC_014672</name>
</gene>
<reference evidence="6 7" key="1">
    <citation type="journal article" date="2017" name="Mol. Biol. Evol.">
        <title>The 4-celled Tetrabaena socialis nuclear genome reveals the essential components for genetic control of cell number at the origin of multicellularity in the volvocine lineage.</title>
        <authorList>
            <person name="Featherston J."/>
            <person name="Arakaki Y."/>
            <person name="Hanschen E.R."/>
            <person name="Ferris P.J."/>
            <person name="Michod R.E."/>
            <person name="Olson B.J.S.C."/>
            <person name="Nozaki H."/>
            <person name="Durand P.M."/>
        </authorList>
    </citation>
    <scope>NUCLEOTIDE SEQUENCE [LARGE SCALE GENOMIC DNA]</scope>
    <source>
        <strain evidence="6 7">NIES-571</strain>
    </source>
</reference>
<name>A0A2J7ZH25_9CHLO</name>
<evidence type="ECO:0000313" key="7">
    <source>
        <dbReference type="Proteomes" id="UP000236333"/>
    </source>
</evidence>
<feature type="transmembrane region" description="Helical" evidence="5">
    <location>
        <begin position="100"/>
        <end position="122"/>
    </location>
</feature>
<keyword evidence="4 5" id="KW-0472">Membrane</keyword>
<comment type="subcellular location">
    <subcellularLocation>
        <location evidence="1">Membrane</location>
        <topology evidence="1">Multi-pass membrane protein</topology>
    </subcellularLocation>
</comment>
<feature type="transmembrane region" description="Helical" evidence="5">
    <location>
        <begin position="174"/>
        <end position="197"/>
    </location>
</feature>
<dbReference type="GO" id="GO:0016020">
    <property type="term" value="C:membrane"/>
    <property type="evidence" value="ECO:0007669"/>
    <property type="project" value="UniProtKB-SubCell"/>
</dbReference>
<accession>A0A2J7ZH25</accession>
<dbReference type="EMBL" id="PGGS01002640">
    <property type="protein sequence ID" value="PNG99547.1"/>
    <property type="molecule type" value="Genomic_DNA"/>
</dbReference>
<keyword evidence="3 5" id="KW-1133">Transmembrane helix</keyword>
<proteinExistence type="predicted"/>
<dbReference type="PANTHER" id="PTHR11132">
    <property type="entry name" value="SOLUTE CARRIER FAMILY 35"/>
    <property type="match status" value="1"/>
</dbReference>
<dbReference type="InterPro" id="IPR050186">
    <property type="entry name" value="TPT_transporter"/>
</dbReference>
<feature type="transmembrane region" description="Helical" evidence="5">
    <location>
        <begin position="43"/>
        <end position="70"/>
    </location>
</feature>
<keyword evidence="7" id="KW-1185">Reference proteome</keyword>